<organism evidence="6 7">
    <name type="scientific">Desulfosporosinus lacus DSM 15449</name>
    <dbReference type="NCBI Taxonomy" id="1121420"/>
    <lineage>
        <taxon>Bacteria</taxon>
        <taxon>Bacillati</taxon>
        <taxon>Bacillota</taxon>
        <taxon>Clostridia</taxon>
        <taxon>Eubacteriales</taxon>
        <taxon>Desulfitobacteriaceae</taxon>
        <taxon>Desulfosporosinus</taxon>
    </lineage>
</organism>
<evidence type="ECO:0000259" key="5">
    <source>
        <dbReference type="PROSITE" id="PS51063"/>
    </source>
</evidence>
<dbReference type="InterPro" id="IPR050397">
    <property type="entry name" value="Env_Response_Regulators"/>
</dbReference>
<dbReference type="PROSITE" id="PS50042">
    <property type="entry name" value="CNMP_BINDING_3"/>
    <property type="match status" value="1"/>
</dbReference>
<dbReference type="Pfam" id="PF13545">
    <property type="entry name" value="HTH_Crp_2"/>
    <property type="match status" value="1"/>
</dbReference>
<dbReference type="PANTHER" id="PTHR24567:SF58">
    <property type="entry name" value="CYCLIC AMP-BINDING REGULATORY PROTEIN"/>
    <property type="match status" value="1"/>
</dbReference>
<dbReference type="InterPro" id="IPR018490">
    <property type="entry name" value="cNMP-bd_dom_sf"/>
</dbReference>
<evidence type="ECO:0000256" key="1">
    <source>
        <dbReference type="ARBA" id="ARBA00023015"/>
    </source>
</evidence>
<dbReference type="InterPro" id="IPR036390">
    <property type="entry name" value="WH_DNA-bd_sf"/>
</dbReference>
<reference evidence="7" key="1">
    <citation type="submission" date="2016-11" db="EMBL/GenBank/DDBJ databases">
        <authorList>
            <person name="Varghese N."/>
            <person name="Submissions S."/>
        </authorList>
    </citation>
    <scope>NUCLEOTIDE SEQUENCE [LARGE SCALE GENOMIC DNA]</scope>
    <source>
        <strain evidence="7">DSM 15449</strain>
    </source>
</reference>
<dbReference type="AlphaFoldDB" id="A0A1M6B4W9"/>
<dbReference type="EMBL" id="FQXJ01000018">
    <property type="protein sequence ID" value="SHI43710.1"/>
    <property type="molecule type" value="Genomic_DNA"/>
</dbReference>
<dbReference type="Gene3D" id="2.60.120.10">
    <property type="entry name" value="Jelly Rolls"/>
    <property type="match status" value="1"/>
</dbReference>
<keyword evidence="3" id="KW-0804">Transcription</keyword>
<dbReference type="GO" id="GO:0005829">
    <property type="term" value="C:cytosol"/>
    <property type="evidence" value="ECO:0007669"/>
    <property type="project" value="TreeGrafter"/>
</dbReference>
<dbReference type="InterPro" id="IPR012318">
    <property type="entry name" value="HTH_CRP"/>
</dbReference>
<feature type="domain" description="HTH crp-type" evidence="5">
    <location>
        <begin position="160"/>
        <end position="228"/>
    </location>
</feature>
<keyword evidence="1" id="KW-0805">Transcription regulation</keyword>
<name>A0A1M6B4W9_9FIRM</name>
<dbReference type="SUPFAM" id="SSF46785">
    <property type="entry name" value="Winged helix' DNA-binding domain"/>
    <property type="match status" value="1"/>
</dbReference>
<feature type="domain" description="Cyclic nucleotide-binding" evidence="4">
    <location>
        <begin position="19"/>
        <end position="118"/>
    </location>
</feature>
<dbReference type="STRING" id="1121420.SAMN02746098_04083"/>
<keyword evidence="7" id="KW-1185">Reference proteome</keyword>
<evidence type="ECO:0000259" key="4">
    <source>
        <dbReference type="PROSITE" id="PS50042"/>
    </source>
</evidence>
<dbReference type="SUPFAM" id="SSF51206">
    <property type="entry name" value="cAMP-binding domain-like"/>
    <property type="match status" value="1"/>
</dbReference>
<gene>
    <name evidence="6" type="ORF">SAMN02746098_04083</name>
</gene>
<protein>
    <submittedName>
        <fullName evidence="6">cAMP-binding domain of CRP or a regulatory subunit of cAMP-dependent protein kinases</fullName>
    </submittedName>
</protein>
<dbReference type="PROSITE" id="PS51063">
    <property type="entry name" value="HTH_CRP_2"/>
    <property type="match status" value="1"/>
</dbReference>
<dbReference type="PANTHER" id="PTHR24567">
    <property type="entry name" value="CRP FAMILY TRANSCRIPTIONAL REGULATORY PROTEIN"/>
    <property type="match status" value="1"/>
</dbReference>
<evidence type="ECO:0000313" key="6">
    <source>
        <dbReference type="EMBL" id="SHI43710.1"/>
    </source>
</evidence>
<evidence type="ECO:0000256" key="2">
    <source>
        <dbReference type="ARBA" id="ARBA00023125"/>
    </source>
</evidence>
<evidence type="ECO:0000256" key="3">
    <source>
        <dbReference type="ARBA" id="ARBA00023163"/>
    </source>
</evidence>
<dbReference type="Pfam" id="PF00027">
    <property type="entry name" value="cNMP_binding"/>
    <property type="match status" value="1"/>
</dbReference>
<dbReference type="GO" id="GO:0003677">
    <property type="term" value="F:DNA binding"/>
    <property type="evidence" value="ECO:0007669"/>
    <property type="project" value="UniProtKB-KW"/>
</dbReference>
<dbReference type="GO" id="GO:0016301">
    <property type="term" value="F:kinase activity"/>
    <property type="evidence" value="ECO:0007669"/>
    <property type="project" value="UniProtKB-KW"/>
</dbReference>
<dbReference type="SMART" id="SM00100">
    <property type="entry name" value="cNMP"/>
    <property type="match status" value="1"/>
</dbReference>
<sequence length="236" mass="26863">MAVKEMYEKYLEEISEVSLFQGIERLDIEAMLNCLKPIIGHYKRSDYIVKGGDKYESIGIVLKGSATVSKENAAGNRSVMTLLKQGDIFGEIVAFSSVMTWPATVQAQEACEILFLPRGKIIGDCERMCSWHRIFIQNFLRIISERAILLNKKVEYLTVKGIRAKICAYLLDQSKKIGNKKIVLPLNRNELADFLNVSRPSMSREMGKLRDEGIIDFHLTEFEILDFQALKNSMSE</sequence>
<evidence type="ECO:0000313" key="7">
    <source>
        <dbReference type="Proteomes" id="UP000183954"/>
    </source>
</evidence>
<keyword evidence="2" id="KW-0238">DNA-binding</keyword>
<dbReference type="CDD" id="cd00038">
    <property type="entry name" value="CAP_ED"/>
    <property type="match status" value="1"/>
</dbReference>
<dbReference type="SMART" id="SM00419">
    <property type="entry name" value="HTH_CRP"/>
    <property type="match status" value="1"/>
</dbReference>
<dbReference type="GO" id="GO:0003700">
    <property type="term" value="F:DNA-binding transcription factor activity"/>
    <property type="evidence" value="ECO:0007669"/>
    <property type="project" value="TreeGrafter"/>
</dbReference>
<proteinExistence type="predicted"/>
<dbReference type="InterPro" id="IPR014710">
    <property type="entry name" value="RmlC-like_jellyroll"/>
</dbReference>
<keyword evidence="6" id="KW-0418">Kinase</keyword>
<dbReference type="InterPro" id="IPR000595">
    <property type="entry name" value="cNMP-bd_dom"/>
</dbReference>
<accession>A0A1M6B4W9</accession>
<keyword evidence="6" id="KW-0808">Transferase</keyword>
<dbReference type="Proteomes" id="UP000183954">
    <property type="component" value="Unassembled WGS sequence"/>
</dbReference>